<comment type="cofactor">
    <cofactor evidence="2">
        <name>Mn(2+)</name>
        <dbReference type="ChEBI" id="CHEBI:29035"/>
    </cofactor>
</comment>
<dbReference type="Proteomes" id="UP000001542">
    <property type="component" value="Unassembled WGS sequence"/>
</dbReference>
<gene>
    <name evidence="13" type="ORF">TVAG_171610</name>
</gene>
<keyword evidence="11" id="KW-0460">Magnesium</keyword>
<feature type="domain" description="HD/PDEase" evidence="12">
    <location>
        <begin position="30"/>
        <end position="142"/>
    </location>
</feature>
<keyword evidence="9" id="KW-0479">Metal-binding</keyword>
<dbReference type="GO" id="GO:0046872">
    <property type="term" value="F:metal ion binding"/>
    <property type="evidence" value="ECO:0007669"/>
    <property type="project" value="UniProtKB-KW"/>
</dbReference>
<dbReference type="InterPro" id="IPR003607">
    <property type="entry name" value="HD/PDEase_dom"/>
</dbReference>
<comment type="cofactor">
    <cofactor evidence="3">
        <name>Co(2+)</name>
        <dbReference type="ChEBI" id="CHEBI:48828"/>
    </cofactor>
</comment>
<dbReference type="KEGG" id="tva:4760905"/>
<sequence length="181" mass="21103">MSTKYDRAIELCGVIKRIPRTGWVRNHVNDPESVADHSMRTAFLAMTICPKEVNKDKAVQMALIHDLAESIVSDITPFDGVTLEDKFNRENKAWQHICDSLGNDEMHKIWLEMEERKTPEAKFVTELDKLEMLIQAEEYENLQEGLHLDQFYNNFDGFFTFDCTKEIYNAIQTRRAAKKNK</sequence>
<dbReference type="InterPro" id="IPR006674">
    <property type="entry name" value="HD_domain"/>
</dbReference>
<dbReference type="FunCoup" id="A2EW86">
    <property type="interactions" value="130"/>
</dbReference>
<keyword evidence="14" id="KW-1185">Reference proteome</keyword>
<evidence type="ECO:0000256" key="3">
    <source>
        <dbReference type="ARBA" id="ARBA00001941"/>
    </source>
</evidence>
<evidence type="ECO:0000256" key="1">
    <source>
        <dbReference type="ARBA" id="ARBA00001638"/>
    </source>
</evidence>
<accession>A2EW86</accession>
<evidence type="ECO:0000313" key="13">
    <source>
        <dbReference type="EMBL" id="EAY03063.1"/>
    </source>
</evidence>
<comment type="subunit">
    <text evidence="7">Homodimer.</text>
</comment>
<evidence type="ECO:0000256" key="9">
    <source>
        <dbReference type="ARBA" id="ARBA00022723"/>
    </source>
</evidence>
<organism evidence="13 14">
    <name type="scientific">Trichomonas vaginalis (strain ATCC PRA-98 / G3)</name>
    <dbReference type="NCBI Taxonomy" id="412133"/>
    <lineage>
        <taxon>Eukaryota</taxon>
        <taxon>Metamonada</taxon>
        <taxon>Parabasalia</taxon>
        <taxon>Trichomonadida</taxon>
        <taxon>Trichomonadidae</taxon>
        <taxon>Trichomonas</taxon>
    </lineage>
</organism>
<reference evidence="13" key="2">
    <citation type="journal article" date="2007" name="Science">
        <title>Draft genome sequence of the sexually transmitted pathogen Trichomonas vaginalis.</title>
        <authorList>
            <person name="Carlton J.M."/>
            <person name="Hirt R.P."/>
            <person name="Silva J.C."/>
            <person name="Delcher A.L."/>
            <person name="Schatz M."/>
            <person name="Zhao Q."/>
            <person name="Wortman J.R."/>
            <person name="Bidwell S.L."/>
            <person name="Alsmark U.C.M."/>
            <person name="Besteiro S."/>
            <person name="Sicheritz-Ponten T."/>
            <person name="Noel C.J."/>
            <person name="Dacks J.B."/>
            <person name="Foster P.G."/>
            <person name="Simillion C."/>
            <person name="Van de Peer Y."/>
            <person name="Miranda-Saavedra D."/>
            <person name="Barton G.J."/>
            <person name="Westrop G.D."/>
            <person name="Mueller S."/>
            <person name="Dessi D."/>
            <person name="Fiori P.L."/>
            <person name="Ren Q."/>
            <person name="Paulsen I."/>
            <person name="Zhang H."/>
            <person name="Bastida-Corcuera F.D."/>
            <person name="Simoes-Barbosa A."/>
            <person name="Brown M.T."/>
            <person name="Hayes R.D."/>
            <person name="Mukherjee M."/>
            <person name="Okumura C.Y."/>
            <person name="Schneider R."/>
            <person name="Smith A.J."/>
            <person name="Vanacova S."/>
            <person name="Villalvazo M."/>
            <person name="Haas B.J."/>
            <person name="Pertea M."/>
            <person name="Feldblyum T.V."/>
            <person name="Utterback T.R."/>
            <person name="Shu C.L."/>
            <person name="Osoegawa K."/>
            <person name="de Jong P.J."/>
            <person name="Hrdy I."/>
            <person name="Horvathova L."/>
            <person name="Zubacova Z."/>
            <person name="Dolezal P."/>
            <person name="Malik S.B."/>
            <person name="Logsdon J.M. Jr."/>
            <person name="Henze K."/>
            <person name="Gupta A."/>
            <person name="Wang C.C."/>
            <person name="Dunne R.L."/>
            <person name="Upcroft J.A."/>
            <person name="Upcroft P."/>
            <person name="White O."/>
            <person name="Salzberg S.L."/>
            <person name="Tang P."/>
            <person name="Chiu C.-H."/>
            <person name="Lee Y.-S."/>
            <person name="Embley T.M."/>
            <person name="Coombs G.H."/>
            <person name="Mottram J.C."/>
            <person name="Tachezy J."/>
            <person name="Fraser-Liggett C.M."/>
            <person name="Johnson P.J."/>
        </authorList>
    </citation>
    <scope>NUCLEOTIDE SEQUENCE [LARGE SCALE GENOMIC DNA]</scope>
    <source>
        <strain evidence="13">G3</strain>
    </source>
</reference>
<evidence type="ECO:0000256" key="10">
    <source>
        <dbReference type="ARBA" id="ARBA00022801"/>
    </source>
</evidence>
<dbReference type="PANTHER" id="PTHR11845">
    <property type="entry name" value="5'-DEOXYNUCLEOTIDASE HDDC2"/>
    <property type="match status" value="1"/>
</dbReference>
<dbReference type="Pfam" id="PF13023">
    <property type="entry name" value="HD_3"/>
    <property type="match status" value="1"/>
</dbReference>
<evidence type="ECO:0000256" key="7">
    <source>
        <dbReference type="ARBA" id="ARBA00011738"/>
    </source>
</evidence>
<evidence type="ECO:0000256" key="2">
    <source>
        <dbReference type="ARBA" id="ARBA00001936"/>
    </source>
</evidence>
<comment type="catalytic activity">
    <reaction evidence="1">
        <text>a 2'-deoxyribonucleoside 5'-phosphate + H2O = a 2'-deoxyribonucleoside + phosphate</text>
        <dbReference type="Rhea" id="RHEA:36167"/>
        <dbReference type="ChEBI" id="CHEBI:15377"/>
        <dbReference type="ChEBI" id="CHEBI:18274"/>
        <dbReference type="ChEBI" id="CHEBI:43474"/>
        <dbReference type="ChEBI" id="CHEBI:65317"/>
        <dbReference type="EC" id="3.1.3.89"/>
    </reaction>
</comment>
<dbReference type="InParanoid" id="A2EW86"/>
<dbReference type="OMA" id="TWRLCLM"/>
<dbReference type="RefSeq" id="XP_001315286.1">
    <property type="nucleotide sequence ID" value="XM_001315251.1"/>
</dbReference>
<evidence type="ECO:0000313" key="14">
    <source>
        <dbReference type="Proteomes" id="UP000001542"/>
    </source>
</evidence>
<evidence type="ECO:0000256" key="11">
    <source>
        <dbReference type="ARBA" id="ARBA00022842"/>
    </source>
</evidence>
<dbReference type="Gene3D" id="1.10.3210.10">
    <property type="entry name" value="Hypothetical protein af1432"/>
    <property type="match status" value="1"/>
</dbReference>
<comment type="function">
    <text evidence="5">Catalyzes the dephosphorylation of the nucleoside 5'-monophosphates deoxyadenosine monophosphate (dAMP), deoxycytidine monophosphate (dCMP), deoxyguanosine monophosphate (dGMP) and deoxythymidine monophosphate (dTMP).</text>
</comment>
<dbReference type="FunFam" id="1.10.3210.10:FF:000011">
    <property type="entry name" value="HD domain-containing protein 2"/>
    <property type="match status" value="1"/>
</dbReference>
<dbReference type="EMBL" id="DS113516">
    <property type="protein sequence ID" value="EAY03063.1"/>
    <property type="molecule type" value="Genomic_DNA"/>
</dbReference>
<comment type="similarity">
    <text evidence="6">Belongs to the HDDC2 family.</text>
</comment>
<dbReference type="AlphaFoldDB" id="A2EW86"/>
<comment type="cofactor">
    <cofactor evidence="4">
        <name>Mg(2+)</name>
        <dbReference type="ChEBI" id="CHEBI:18420"/>
    </cofactor>
</comment>
<evidence type="ECO:0000256" key="4">
    <source>
        <dbReference type="ARBA" id="ARBA00001946"/>
    </source>
</evidence>
<dbReference type="PANTHER" id="PTHR11845:SF13">
    <property type="entry name" value="5'-DEOXYNUCLEOTIDASE HDDC2"/>
    <property type="match status" value="1"/>
</dbReference>
<dbReference type="EC" id="3.1.3.89" evidence="8"/>
<dbReference type="STRING" id="5722.A2EW86"/>
<protein>
    <recommendedName>
        <fullName evidence="8">5'-deoxynucleotidase</fullName>
        <ecNumber evidence="8">3.1.3.89</ecNumber>
    </recommendedName>
</protein>
<dbReference type="eggNOG" id="KOG3197">
    <property type="taxonomic scope" value="Eukaryota"/>
</dbReference>
<dbReference type="OrthoDB" id="10254258at2759"/>
<evidence type="ECO:0000256" key="6">
    <source>
        <dbReference type="ARBA" id="ARBA00009999"/>
    </source>
</evidence>
<name>A2EW86_TRIV3</name>
<dbReference type="SMART" id="SM00471">
    <property type="entry name" value="HDc"/>
    <property type="match status" value="1"/>
</dbReference>
<evidence type="ECO:0000256" key="5">
    <source>
        <dbReference type="ARBA" id="ARBA00004074"/>
    </source>
</evidence>
<proteinExistence type="inferred from homology"/>
<dbReference type="InterPro" id="IPR039356">
    <property type="entry name" value="YfbR/HDDC2"/>
</dbReference>
<evidence type="ECO:0000256" key="8">
    <source>
        <dbReference type="ARBA" id="ARBA00012964"/>
    </source>
</evidence>
<evidence type="ECO:0000259" key="12">
    <source>
        <dbReference type="SMART" id="SM00471"/>
    </source>
</evidence>
<reference evidence="13" key="1">
    <citation type="submission" date="2006-10" db="EMBL/GenBank/DDBJ databases">
        <authorList>
            <person name="Amadeo P."/>
            <person name="Zhao Q."/>
            <person name="Wortman J."/>
            <person name="Fraser-Liggett C."/>
            <person name="Carlton J."/>
        </authorList>
    </citation>
    <scope>NUCLEOTIDE SEQUENCE</scope>
    <source>
        <strain evidence="13">G3</strain>
    </source>
</reference>
<dbReference type="VEuPathDB" id="TrichDB:TVAGG3_0916450"/>
<keyword evidence="10" id="KW-0378">Hydrolase</keyword>
<dbReference type="GO" id="GO:0009159">
    <property type="term" value="P:deoxyribonucleoside monophosphate catabolic process"/>
    <property type="evidence" value="ECO:0007669"/>
    <property type="project" value="UniProtKB-ARBA"/>
</dbReference>
<dbReference type="VEuPathDB" id="TrichDB:TVAG_171610"/>
<dbReference type="GO" id="GO:0002953">
    <property type="term" value="F:5'-deoxynucleotidase activity"/>
    <property type="evidence" value="ECO:0000318"/>
    <property type="project" value="GO_Central"/>
</dbReference>
<dbReference type="SUPFAM" id="SSF109604">
    <property type="entry name" value="HD-domain/PDEase-like"/>
    <property type="match status" value="1"/>
</dbReference>